<dbReference type="EMBL" id="OMKW01000001">
    <property type="protein sequence ID" value="SPF28123.1"/>
    <property type="molecule type" value="Genomic_DNA"/>
</dbReference>
<protein>
    <recommendedName>
        <fullName evidence="1">N-acetyltransferase domain-containing protein</fullName>
    </recommendedName>
</protein>
<gene>
    <name evidence="2" type="ORF">POI8812_00421</name>
</gene>
<dbReference type="InterPro" id="IPR000182">
    <property type="entry name" value="GNAT_dom"/>
</dbReference>
<proteinExistence type="predicted"/>
<dbReference type="Proteomes" id="UP000244932">
    <property type="component" value="Unassembled WGS sequence"/>
</dbReference>
<organism evidence="2 3">
    <name type="scientific">Pontivivens insulae</name>
    <dbReference type="NCBI Taxonomy" id="1639689"/>
    <lineage>
        <taxon>Bacteria</taxon>
        <taxon>Pseudomonadati</taxon>
        <taxon>Pseudomonadota</taxon>
        <taxon>Alphaproteobacteria</taxon>
        <taxon>Rhodobacterales</taxon>
        <taxon>Paracoccaceae</taxon>
        <taxon>Pontivivens</taxon>
    </lineage>
</organism>
<dbReference type="AlphaFoldDB" id="A0A2R8A7A8"/>
<dbReference type="Gene3D" id="3.40.630.30">
    <property type="match status" value="1"/>
</dbReference>
<dbReference type="InterPro" id="IPR016181">
    <property type="entry name" value="Acyl_CoA_acyltransferase"/>
</dbReference>
<feature type="domain" description="N-acetyltransferase" evidence="1">
    <location>
        <begin position="3"/>
        <end position="154"/>
    </location>
</feature>
<dbReference type="OrthoDB" id="5997585at2"/>
<dbReference type="PROSITE" id="PS51186">
    <property type="entry name" value="GNAT"/>
    <property type="match status" value="1"/>
</dbReference>
<keyword evidence="3" id="KW-1185">Reference proteome</keyword>
<dbReference type="SUPFAM" id="SSF55729">
    <property type="entry name" value="Acyl-CoA N-acyltransferases (Nat)"/>
    <property type="match status" value="1"/>
</dbReference>
<dbReference type="GO" id="GO:0016747">
    <property type="term" value="F:acyltransferase activity, transferring groups other than amino-acyl groups"/>
    <property type="evidence" value="ECO:0007669"/>
    <property type="project" value="InterPro"/>
</dbReference>
<name>A0A2R8A7A8_9RHOB</name>
<dbReference type="RefSeq" id="WP_108780856.1">
    <property type="nucleotide sequence ID" value="NZ_OMKW01000001.1"/>
</dbReference>
<dbReference type="Pfam" id="PF00583">
    <property type="entry name" value="Acetyltransf_1"/>
    <property type="match status" value="1"/>
</dbReference>
<evidence type="ECO:0000259" key="1">
    <source>
        <dbReference type="PROSITE" id="PS51186"/>
    </source>
</evidence>
<reference evidence="2 3" key="1">
    <citation type="submission" date="2018-03" db="EMBL/GenBank/DDBJ databases">
        <authorList>
            <person name="Keele B.F."/>
        </authorList>
    </citation>
    <scope>NUCLEOTIDE SEQUENCE [LARGE SCALE GENOMIC DNA]</scope>
    <source>
        <strain evidence="2 3">CeCT 8812</strain>
    </source>
</reference>
<sequence>MSVTVRPIDRSHAAEMAGILNPIIRKGGSTAYETEFTPARMAEYVFERDTLICVHGAFDAEGTLAGVQWLDADDDPAQPLAYIATFARMTPKVPGVGTALIEATKAAARADGRTAIVATIRADNVSGLAYYSKMGFVDHSVERAVPLSDGTPVDRISKRLVL</sequence>
<evidence type="ECO:0000313" key="2">
    <source>
        <dbReference type="EMBL" id="SPF28123.1"/>
    </source>
</evidence>
<evidence type="ECO:0000313" key="3">
    <source>
        <dbReference type="Proteomes" id="UP000244932"/>
    </source>
</evidence>
<accession>A0A2R8A7A8</accession>